<reference evidence="2" key="1">
    <citation type="journal article" date="2020" name="Stud. Mycol.">
        <title>101 Dothideomycetes genomes: a test case for predicting lifestyles and emergence of pathogens.</title>
        <authorList>
            <person name="Haridas S."/>
            <person name="Albert R."/>
            <person name="Binder M."/>
            <person name="Bloem J."/>
            <person name="Labutti K."/>
            <person name="Salamov A."/>
            <person name="Andreopoulos B."/>
            <person name="Baker S."/>
            <person name="Barry K."/>
            <person name="Bills G."/>
            <person name="Bluhm B."/>
            <person name="Cannon C."/>
            <person name="Castanera R."/>
            <person name="Culley D."/>
            <person name="Daum C."/>
            <person name="Ezra D."/>
            <person name="Gonzalez J."/>
            <person name="Henrissat B."/>
            <person name="Kuo A."/>
            <person name="Liang C."/>
            <person name="Lipzen A."/>
            <person name="Lutzoni F."/>
            <person name="Magnuson J."/>
            <person name="Mondo S."/>
            <person name="Nolan M."/>
            <person name="Ohm R."/>
            <person name="Pangilinan J."/>
            <person name="Park H.-J."/>
            <person name="Ramirez L."/>
            <person name="Alfaro M."/>
            <person name="Sun H."/>
            <person name="Tritt A."/>
            <person name="Yoshinaga Y."/>
            <person name="Zwiers L.-H."/>
            <person name="Turgeon B."/>
            <person name="Goodwin S."/>
            <person name="Spatafora J."/>
            <person name="Crous P."/>
            <person name="Grigoriev I."/>
        </authorList>
    </citation>
    <scope>NUCLEOTIDE SEQUENCE</scope>
    <source>
        <strain evidence="2">CBS 473.64</strain>
    </source>
</reference>
<feature type="region of interest" description="Disordered" evidence="1">
    <location>
        <begin position="1"/>
        <end position="56"/>
    </location>
</feature>
<evidence type="ECO:0000313" key="2">
    <source>
        <dbReference type="EMBL" id="KAF2645379.1"/>
    </source>
</evidence>
<feature type="compositionally biased region" description="Basic and acidic residues" evidence="1">
    <location>
        <begin position="40"/>
        <end position="56"/>
    </location>
</feature>
<dbReference type="PANTHER" id="PTHR14303">
    <property type="entry name" value="DNA POLYMERASE DELTA SUBUNIT 4"/>
    <property type="match status" value="1"/>
</dbReference>
<dbReference type="Proteomes" id="UP000799753">
    <property type="component" value="Unassembled WGS sequence"/>
</dbReference>
<evidence type="ECO:0008006" key="4">
    <source>
        <dbReference type="Google" id="ProtNLM"/>
    </source>
</evidence>
<name>A0A6A6SC83_9PLEO</name>
<organism evidence="2 3">
    <name type="scientific">Massarina eburnea CBS 473.64</name>
    <dbReference type="NCBI Taxonomy" id="1395130"/>
    <lineage>
        <taxon>Eukaryota</taxon>
        <taxon>Fungi</taxon>
        <taxon>Dikarya</taxon>
        <taxon>Ascomycota</taxon>
        <taxon>Pezizomycotina</taxon>
        <taxon>Dothideomycetes</taxon>
        <taxon>Pleosporomycetidae</taxon>
        <taxon>Pleosporales</taxon>
        <taxon>Massarineae</taxon>
        <taxon>Massarinaceae</taxon>
        <taxon>Massarina</taxon>
    </lineage>
</organism>
<evidence type="ECO:0000313" key="3">
    <source>
        <dbReference type="Proteomes" id="UP000799753"/>
    </source>
</evidence>
<dbReference type="PANTHER" id="PTHR14303:SF0">
    <property type="entry name" value="DNA POLYMERASE DELTA SUBUNIT 4"/>
    <property type="match status" value="1"/>
</dbReference>
<sequence length="191" mass="21459">MPPKRRASGQVKSNQSTLAFHGASNKVTKSGTRSASAKNISDEASEKNAKPDSKEVVVIEETEEPTMAEAAIIEQIEQAQSTPEEDEARKITAKKIQAYWRIESQSLAPRAHQKDLSLEQKILRKFDTSGHYGPCVGIARLKRWQRAHRLGLEPPMEVLAVLLNEQEEKDKLTVQKSYMDELLNPRTEVEP</sequence>
<feature type="compositionally biased region" description="Polar residues" evidence="1">
    <location>
        <begin position="25"/>
        <end position="39"/>
    </location>
</feature>
<accession>A0A6A6SC83</accession>
<dbReference type="GO" id="GO:0003887">
    <property type="term" value="F:DNA-directed DNA polymerase activity"/>
    <property type="evidence" value="ECO:0007669"/>
    <property type="project" value="TreeGrafter"/>
</dbReference>
<proteinExistence type="predicted"/>
<dbReference type="AlphaFoldDB" id="A0A6A6SC83"/>
<dbReference type="GO" id="GO:0043625">
    <property type="term" value="C:delta DNA polymerase complex"/>
    <property type="evidence" value="ECO:0007669"/>
    <property type="project" value="TreeGrafter"/>
</dbReference>
<keyword evidence="3" id="KW-1185">Reference proteome</keyword>
<dbReference type="Pfam" id="PF04081">
    <property type="entry name" value="DNA_pol_delta_4"/>
    <property type="match status" value="1"/>
</dbReference>
<dbReference type="GO" id="GO:0006261">
    <property type="term" value="P:DNA-templated DNA replication"/>
    <property type="evidence" value="ECO:0007669"/>
    <property type="project" value="TreeGrafter"/>
</dbReference>
<dbReference type="OrthoDB" id="337486at2759"/>
<protein>
    <recommendedName>
        <fullName evidence="4">DNA polymerase delta subunit 4</fullName>
    </recommendedName>
</protein>
<dbReference type="InterPro" id="IPR007218">
    <property type="entry name" value="DNA_pol_delta_4"/>
</dbReference>
<dbReference type="GO" id="GO:0000731">
    <property type="term" value="P:DNA synthesis involved in DNA repair"/>
    <property type="evidence" value="ECO:0007669"/>
    <property type="project" value="InterPro"/>
</dbReference>
<evidence type="ECO:0000256" key="1">
    <source>
        <dbReference type="SAM" id="MobiDB-lite"/>
    </source>
</evidence>
<dbReference type="EMBL" id="MU006777">
    <property type="protein sequence ID" value="KAF2645379.1"/>
    <property type="molecule type" value="Genomic_DNA"/>
</dbReference>
<gene>
    <name evidence="2" type="ORF">P280DRAFT_417041</name>
</gene>